<dbReference type="Gene3D" id="1.10.340.70">
    <property type="match status" value="1"/>
</dbReference>
<dbReference type="GO" id="GO:0004519">
    <property type="term" value="F:endonuclease activity"/>
    <property type="evidence" value="ECO:0007669"/>
    <property type="project" value="UniProtKB-KW"/>
</dbReference>
<dbReference type="CDD" id="cd09274">
    <property type="entry name" value="RNase_HI_RT_Ty3"/>
    <property type="match status" value="1"/>
</dbReference>
<dbReference type="GO" id="GO:0046872">
    <property type="term" value="F:metal ion binding"/>
    <property type="evidence" value="ECO:0007669"/>
    <property type="project" value="UniProtKB-KW"/>
</dbReference>
<protein>
    <recommendedName>
        <fullName evidence="22">Ty3/gypsy retrotransposon protein</fullName>
    </recommendedName>
</protein>
<dbReference type="SUPFAM" id="SSF54160">
    <property type="entry name" value="Chromo domain-like"/>
    <property type="match status" value="1"/>
</dbReference>
<keyword evidence="5" id="KW-0479">Metal-binding</keyword>
<dbReference type="GO" id="GO:0003677">
    <property type="term" value="F:DNA binding"/>
    <property type="evidence" value="ECO:0007669"/>
    <property type="project" value="UniProtKB-KW"/>
</dbReference>
<dbReference type="InterPro" id="IPR041577">
    <property type="entry name" value="RT_RNaseH_2"/>
</dbReference>
<dbReference type="PANTHER" id="PTHR37984:SF5">
    <property type="entry name" value="PROTEIN NYNRIN-LIKE"/>
    <property type="match status" value="1"/>
</dbReference>
<feature type="compositionally biased region" description="Basic and acidic residues" evidence="16">
    <location>
        <begin position="281"/>
        <end position="304"/>
    </location>
</feature>
<keyword evidence="3" id="KW-0548">Nucleotidyltransferase</keyword>
<dbReference type="Pfam" id="PF17919">
    <property type="entry name" value="RT_RNaseH_2"/>
    <property type="match status" value="1"/>
</dbReference>
<accession>A0A8T3BXW9</accession>
<gene>
    <name evidence="20" type="ORF">KFK09_007715</name>
</gene>
<evidence type="ECO:0008006" key="22">
    <source>
        <dbReference type="Google" id="ProtNLM"/>
    </source>
</evidence>
<feature type="region of interest" description="Disordered" evidence="16">
    <location>
        <begin position="241"/>
        <end position="335"/>
    </location>
</feature>
<evidence type="ECO:0000256" key="11">
    <source>
        <dbReference type="ARBA" id="ARBA00022918"/>
    </source>
</evidence>
<dbReference type="InterPro" id="IPR043502">
    <property type="entry name" value="DNA/RNA_pol_sf"/>
</dbReference>
<proteinExistence type="predicted"/>
<dbReference type="CDD" id="cd01647">
    <property type="entry name" value="RT_LTR"/>
    <property type="match status" value="1"/>
</dbReference>
<dbReference type="Pfam" id="PF03732">
    <property type="entry name" value="Retrotrans_gag"/>
    <property type="match status" value="1"/>
</dbReference>
<dbReference type="SUPFAM" id="SSF56672">
    <property type="entry name" value="DNA/RNA polymerases"/>
    <property type="match status" value="1"/>
</dbReference>
<dbReference type="InterPro" id="IPR021109">
    <property type="entry name" value="Peptidase_aspartic_dom_sf"/>
</dbReference>
<dbReference type="Gene3D" id="3.30.420.10">
    <property type="entry name" value="Ribonuclease H-like superfamily/Ribonuclease H"/>
    <property type="match status" value="2"/>
</dbReference>
<dbReference type="FunFam" id="1.10.340.70:FF:000001">
    <property type="entry name" value="Retrovirus-related Pol polyprotein from transposon gypsy-like Protein"/>
    <property type="match status" value="1"/>
</dbReference>
<dbReference type="GO" id="GO:0006310">
    <property type="term" value="P:DNA recombination"/>
    <property type="evidence" value="ECO:0007669"/>
    <property type="project" value="UniProtKB-KW"/>
</dbReference>
<dbReference type="Pfam" id="PF17921">
    <property type="entry name" value="Integrase_H2C2"/>
    <property type="match status" value="1"/>
</dbReference>
<feature type="region of interest" description="Disordered" evidence="16">
    <location>
        <begin position="515"/>
        <end position="564"/>
    </location>
</feature>
<dbReference type="PROSITE" id="PS50013">
    <property type="entry name" value="CHROMO_2"/>
    <property type="match status" value="1"/>
</dbReference>
<keyword evidence="6" id="KW-0064">Aspartyl protease</keyword>
<evidence type="ECO:0000256" key="2">
    <source>
        <dbReference type="ARBA" id="ARBA00022679"/>
    </source>
</evidence>
<dbReference type="Pfam" id="PF00078">
    <property type="entry name" value="RVT_1"/>
    <property type="match status" value="1"/>
</dbReference>
<dbReference type="InterPro" id="IPR043128">
    <property type="entry name" value="Rev_trsase/Diguanyl_cyclase"/>
</dbReference>
<dbReference type="Gene3D" id="2.40.70.10">
    <property type="entry name" value="Acid Proteases"/>
    <property type="match status" value="1"/>
</dbReference>
<evidence type="ECO:0000256" key="9">
    <source>
        <dbReference type="ARBA" id="ARBA00022842"/>
    </source>
</evidence>
<dbReference type="EMBL" id="JAGYWB010000006">
    <property type="protein sequence ID" value="KAI0520244.1"/>
    <property type="molecule type" value="Genomic_DNA"/>
</dbReference>
<keyword evidence="11" id="KW-0695">RNA-directed DNA polymerase</keyword>
<dbReference type="InterPro" id="IPR050951">
    <property type="entry name" value="Retrovirus_Pol_polyprotein"/>
</dbReference>
<keyword evidence="10" id="KW-0229">DNA integration</keyword>
<feature type="domain" description="Chromo" evidence="17">
    <location>
        <begin position="1639"/>
        <end position="1679"/>
    </location>
</feature>
<feature type="compositionally biased region" description="Basic and acidic residues" evidence="16">
    <location>
        <begin position="316"/>
        <end position="335"/>
    </location>
</feature>
<dbReference type="Gene3D" id="3.30.70.270">
    <property type="match status" value="2"/>
</dbReference>
<evidence type="ECO:0000313" key="21">
    <source>
        <dbReference type="Proteomes" id="UP000829196"/>
    </source>
</evidence>
<dbReference type="InterPro" id="IPR005162">
    <property type="entry name" value="Retrotrans_gag_dom"/>
</dbReference>
<keyword evidence="2" id="KW-0808">Transferase</keyword>
<dbReference type="InterPro" id="IPR000953">
    <property type="entry name" value="Chromo/chromo_shadow_dom"/>
</dbReference>
<dbReference type="SUPFAM" id="SSF50630">
    <property type="entry name" value="Acid proteases"/>
    <property type="match status" value="1"/>
</dbReference>
<dbReference type="FunFam" id="3.10.10.10:FF:000007">
    <property type="entry name" value="Retrovirus-related Pol polyprotein from transposon 17.6-like Protein"/>
    <property type="match status" value="1"/>
</dbReference>
<dbReference type="Proteomes" id="UP000829196">
    <property type="component" value="Unassembled WGS sequence"/>
</dbReference>
<reference evidence="20" key="1">
    <citation type="journal article" date="2022" name="Front. Genet.">
        <title>Chromosome-Scale Assembly of the Dendrobium nobile Genome Provides Insights Into the Molecular Mechanism of the Biosynthesis of the Medicinal Active Ingredient of Dendrobium.</title>
        <authorList>
            <person name="Xu Q."/>
            <person name="Niu S.-C."/>
            <person name="Li K.-L."/>
            <person name="Zheng P.-J."/>
            <person name="Zhang X.-J."/>
            <person name="Jia Y."/>
            <person name="Liu Y."/>
            <person name="Niu Y.-X."/>
            <person name="Yu L.-H."/>
            <person name="Chen D.-F."/>
            <person name="Zhang G.-Q."/>
        </authorList>
    </citation>
    <scope>NUCLEOTIDE SEQUENCE</scope>
    <source>
        <tissue evidence="20">Leaf</tissue>
    </source>
</reference>
<evidence type="ECO:0000256" key="7">
    <source>
        <dbReference type="ARBA" id="ARBA00022759"/>
    </source>
</evidence>
<dbReference type="GO" id="GO:0006508">
    <property type="term" value="P:proteolysis"/>
    <property type="evidence" value="ECO:0007669"/>
    <property type="project" value="UniProtKB-KW"/>
</dbReference>
<evidence type="ECO:0000259" key="17">
    <source>
        <dbReference type="PROSITE" id="PS50013"/>
    </source>
</evidence>
<keyword evidence="15" id="KW-0511">Multifunctional enzyme</keyword>
<keyword evidence="21" id="KW-1185">Reference proteome</keyword>
<evidence type="ECO:0000256" key="1">
    <source>
        <dbReference type="ARBA" id="ARBA00022670"/>
    </source>
</evidence>
<dbReference type="CDD" id="cd00303">
    <property type="entry name" value="retropepsin_like"/>
    <property type="match status" value="1"/>
</dbReference>
<evidence type="ECO:0000256" key="13">
    <source>
        <dbReference type="ARBA" id="ARBA00023125"/>
    </source>
</evidence>
<evidence type="ECO:0000256" key="5">
    <source>
        <dbReference type="ARBA" id="ARBA00022723"/>
    </source>
</evidence>
<evidence type="ECO:0000256" key="10">
    <source>
        <dbReference type="ARBA" id="ARBA00022908"/>
    </source>
</evidence>
<dbReference type="InterPro" id="IPR023780">
    <property type="entry name" value="Chromo_domain"/>
</dbReference>
<dbReference type="OrthoDB" id="9906564at2759"/>
<feature type="domain" description="Integrase catalytic" evidence="19">
    <location>
        <begin position="1365"/>
        <end position="1456"/>
    </location>
</feature>
<dbReference type="InterPro" id="IPR041588">
    <property type="entry name" value="Integrase_H2C2"/>
</dbReference>
<keyword evidence="14" id="KW-0233">DNA recombination</keyword>
<evidence type="ECO:0000256" key="12">
    <source>
        <dbReference type="ARBA" id="ARBA00022932"/>
    </source>
</evidence>
<dbReference type="GO" id="GO:0003887">
    <property type="term" value="F:DNA-directed DNA polymerase activity"/>
    <property type="evidence" value="ECO:0007669"/>
    <property type="project" value="UniProtKB-KW"/>
</dbReference>
<evidence type="ECO:0000256" key="15">
    <source>
        <dbReference type="ARBA" id="ARBA00023268"/>
    </source>
</evidence>
<feature type="domain" description="Reverse transcriptase" evidence="18">
    <location>
        <begin position="870"/>
        <end position="1049"/>
    </location>
</feature>
<dbReference type="PANTHER" id="PTHR37984">
    <property type="entry name" value="PROTEIN CBG26694"/>
    <property type="match status" value="1"/>
</dbReference>
<dbReference type="InterPro" id="IPR001584">
    <property type="entry name" value="Integrase_cat-core"/>
</dbReference>
<dbReference type="Gene3D" id="3.10.20.370">
    <property type="match status" value="1"/>
</dbReference>
<keyword evidence="13" id="KW-0238">DNA-binding</keyword>
<dbReference type="InterPro" id="IPR056924">
    <property type="entry name" value="SH3_Tf2-1"/>
</dbReference>
<evidence type="ECO:0000256" key="3">
    <source>
        <dbReference type="ARBA" id="ARBA00022695"/>
    </source>
</evidence>
<name>A0A8T3BXW9_DENNO</name>
<dbReference type="Pfam" id="PF24626">
    <property type="entry name" value="SH3_Tf2-1"/>
    <property type="match status" value="1"/>
</dbReference>
<evidence type="ECO:0000256" key="4">
    <source>
        <dbReference type="ARBA" id="ARBA00022722"/>
    </source>
</evidence>
<keyword evidence="4" id="KW-0540">Nuclease</keyword>
<evidence type="ECO:0000256" key="8">
    <source>
        <dbReference type="ARBA" id="ARBA00022801"/>
    </source>
</evidence>
<evidence type="ECO:0000259" key="19">
    <source>
        <dbReference type="PROSITE" id="PS50994"/>
    </source>
</evidence>
<evidence type="ECO:0000256" key="14">
    <source>
        <dbReference type="ARBA" id="ARBA00023172"/>
    </source>
</evidence>
<dbReference type="InterPro" id="IPR012337">
    <property type="entry name" value="RNaseH-like_sf"/>
</dbReference>
<dbReference type="PROSITE" id="PS50994">
    <property type="entry name" value="INTEGRASE"/>
    <property type="match status" value="1"/>
</dbReference>
<dbReference type="Pfam" id="PF08284">
    <property type="entry name" value="RVP_2"/>
    <property type="match status" value="1"/>
</dbReference>
<sequence length="1702" mass="194640">MYFNMSQTKIEHDNKRGEIEMSYLHTTIGERIQGEAIRHDIATEFWNARMIATLKSFGVQQMECLILPEDLKSEGKIKVFAFHEFSSNSDAMAAFQRLRKPDVFFGRHNIARVVFVRSPLHLLVKRSCYRTENKIANSLSKATVILNESLGIFKWYLSNWYQSTDPDGGGLFSTVSQQIFAFRKRSGDHFVVPMASKRVEVLETEVGQFKADLEEKMATLSENVEGKFMALEEMMKKLLEGQARTVPVEERGEGSGSKGKEKAKPEGEEEVELLGSNGRMLHRESIRREEREDDWHRRRPDPVDRPWGIHNHHGGARGEDGYRRPRRDDEPRYGERGTWEDPIAWDRGGHGGNRAYGVDTRARKLKMPVFEEGNVDEWIHKVERYFAVNGLMEEERLMAASMCLEGAAFAWFKYMDKWDPVRTWRDLKEAIRERFRGSSPWEISEQFYALTQEGTVEEYRKKFESLVGDMEGLSNSTLGGNFMKGLKPEIRDAVKVMRPRDLREAMELAQLVENQKTNARSWRNNHSGGPTRTTTTYLAPKGPSPNVPRESGKEKSGMTRSAGSFKKLTEEEMQEKRAKGLCFRCEEKFVPGHRCKDRALRALTVYIDEAPEEGDDSDEEQIDPQLEVAEVSLNSVMGFTPSHTMKVKGEIRGREVVVLIDSGATHNFISTQVAEELGMEPTETGSYGVMMGTGKIESSTGICKGVEMRLQEIRVVEDFLPLKLGSTDVILGMKWLQTLGETKVNWGTMVMELSVEGKQVKLRGEPGLSRAGVSLRSMVKIIQEEGGGFLVELQSLEEQEEGEGRPIPALVQPLLQEFEDVFQPPVGLPPDREQEHHIILKEGVSPISVRPYRYPQVQKDEIERLVGEMLEGGIIQPSVSPFSSPVLLVKKKDGSWRFCVDYRALNKETVPDKFPIPMIDELMDELHGAALFTKVDLKSGYYQIRMKKEDVQKTAFRTHEGHYEFLVMPFGLTNAPATFQALMNRIFKPHLRRFVLVFFDDILIYSRTEEEHLEHLRVVLGVLKEHQLKANFKKCDFAQARVEYLGHVISQEGVAADQSKIEAMLAWPQPKTLKGLRGFLGLTGYYRRFVRGYSTIAWPLTEQLKKDGFLWGEAASEAFEKLKKAMMTVPVLALPDFSQVFVVETDASGYGLGAVLMQRHRPIAYFSQVLSSRARLKSVYERELMAIVLAIQKWRPYLLGRHFIVRTDQRSLKYLLEQRMVTEEHQSGCLITLYGGAPGIAVSVPVLIDWGAIKEESIQNEELRKIKEEVLADENSHPGYSVVGERLFYQGRSVIPRSSIHIPQLLQEFHESAIGGHSGVQKTYSRLAAELYWRGMRKDIEEMVAKCDTCQRSKYMTMAPGGLLQPLAPPEKVWEEITMDFIDGLPKSEGYTVILVVVDRLSKYAHFIPLRHPYTAVSVAAAFVREIVRLHGVPESIVSDRDKTEVVNRSLETYLRCFVSDTPKQWAKWLAWAEYWYNTSSHSATKMTPFKVLYGRDPPHLVHYSHQSTPVSAVDQHLKERDQVLAELKRHLLRAQQIMKKQADSKRRDIQFGVGDKVYLKLRPYRQRTMAQRRNEKLAARYFGPFEVEEKIGEVAYRLRLPPTARIHPVFHVSQLRKVVGEHAVSPELPSTLREDMEVTLEPIEVEGVRINAKGEKEVKIRWSGLPDYEATWEPLERIAEQFPTFHLEDKVVVRLFQLVLF</sequence>
<evidence type="ECO:0000313" key="20">
    <source>
        <dbReference type="EMBL" id="KAI0520244.1"/>
    </source>
</evidence>
<keyword evidence="9" id="KW-0460">Magnesium</keyword>
<keyword evidence="1" id="KW-0645">Protease</keyword>
<evidence type="ECO:0000259" key="18">
    <source>
        <dbReference type="PROSITE" id="PS50878"/>
    </source>
</evidence>
<keyword evidence="8" id="KW-0378">Hydrolase</keyword>
<comment type="caution">
    <text evidence="20">The sequence shown here is derived from an EMBL/GenBank/DDBJ whole genome shotgun (WGS) entry which is preliminary data.</text>
</comment>
<feature type="compositionally biased region" description="Basic and acidic residues" evidence="16">
    <location>
        <begin position="247"/>
        <end position="266"/>
    </location>
</feature>
<dbReference type="Gene3D" id="3.10.10.10">
    <property type="entry name" value="HIV Type 1 Reverse Transcriptase, subunit A, domain 1"/>
    <property type="match status" value="1"/>
</dbReference>
<dbReference type="Pfam" id="PF00385">
    <property type="entry name" value="Chromo"/>
    <property type="match status" value="1"/>
</dbReference>
<dbReference type="GO" id="GO:0004190">
    <property type="term" value="F:aspartic-type endopeptidase activity"/>
    <property type="evidence" value="ECO:0007669"/>
    <property type="project" value="UniProtKB-KW"/>
</dbReference>
<dbReference type="InterPro" id="IPR036397">
    <property type="entry name" value="RNaseH_sf"/>
</dbReference>
<dbReference type="GO" id="GO:0015074">
    <property type="term" value="P:DNA integration"/>
    <property type="evidence" value="ECO:0007669"/>
    <property type="project" value="UniProtKB-KW"/>
</dbReference>
<dbReference type="FunFam" id="3.30.70.270:FF:000020">
    <property type="entry name" value="Transposon Tf2-6 polyprotein-like Protein"/>
    <property type="match status" value="1"/>
</dbReference>
<dbReference type="InterPro" id="IPR016197">
    <property type="entry name" value="Chromo-like_dom_sf"/>
</dbReference>
<dbReference type="FunFam" id="3.10.20.370:FF:000001">
    <property type="entry name" value="Retrovirus-related Pol polyprotein from transposon 17.6-like protein"/>
    <property type="match status" value="1"/>
</dbReference>
<feature type="compositionally biased region" description="Polar residues" evidence="16">
    <location>
        <begin position="515"/>
        <end position="537"/>
    </location>
</feature>
<dbReference type="InterPro" id="IPR000477">
    <property type="entry name" value="RT_dom"/>
</dbReference>
<dbReference type="PROSITE" id="PS50878">
    <property type="entry name" value="RT_POL"/>
    <property type="match status" value="1"/>
</dbReference>
<evidence type="ECO:0000256" key="16">
    <source>
        <dbReference type="SAM" id="MobiDB-lite"/>
    </source>
</evidence>
<dbReference type="GO" id="GO:0003964">
    <property type="term" value="F:RNA-directed DNA polymerase activity"/>
    <property type="evidence" value="ECO:0007669"/>
    <property type="project" value="UniProtKB-KW"/>
</dbReference>
<dbReference type="SUPFAM" id="SSF53098">
    <property type="entry name" value="Ribonuclease H-like"/>
    <property type="match status" value="1"/>
</dbReference>
<keyword evidence="7" id="KW-0255">Endonuclease</keyword>
<evidence type="ECO:0000256" key="6">
    <source>
        <dbReference type="ARBA" id="ARBA00022750"/>
    </source>
</evidence>
<organism evidence="20 21">
    <name type="scientific">Dendrobium nobile</name>
    <name type="common">Orchid</name>
    <dbReference type="NCBI Taxonomy" id="94219"/>
    <lineage>
        <taxon>Eukaryota</taxon>
        <taxon>Viridiplantae</taxon>
        <taxon>Streptophyta</taxon>
        <taxon>Embryophyta</taxon>
        <taxon>Tracheophyta</taxon>
        <taxon>Spermatophyta</taxon>
        <taxon>Magnoliopsida</taxon>
        <taxon>Liliopsida</taxon>
        <taxon>Asparagales</taxon>
        <taxon>Orchidaceae</taxon>
        <taxon>Epidendroideae</taxon>
        <taxon>Malaxideae</taxon>
        <taxon>Dendrobiinae</taxon>
        <taxon>Dendrobium</taxon>
    </lineage>
</organism>
<keyword evidence="12" id="KW-0239">DNA-directed DNA polymerase</keyword>